<sequence>MFDEEPVEEFITEVHGLKIAYEKYGRGPNYLLMICGAVGCYKKDFPDHVLRNFDPELVTLIVIDPPGYGKSRPPDRAQEIHRCSKDAKFCLGLMEAATSTKVDYRGSLAFKGMRNVDQWLAASREPYLEYYSLEELRIQWAALCDVVQKVYDDLGGRFPSDFALQQIKCPVLICHGAMDRFCMDPKLMIQSLSNVKPPPRLEIQALGGHDFHLKYARWFSNKVQFLLKTVVIPATNGK</sequence>
<dbReference type="GO" id="GO:0017171">
    <property type="term" value="F:serine hydrolase activity"/>
    <property type="evidence" value="ECO:0007669"/>
    <property type="project" value="TreeGrafter"/>
</dbReference>
<dbReference type="PANTHER" id="PTHR46331">
    <property type="entry name" value="VALACYCLOVIR HYDROLASE"/>
    <property type="match status" value="1"/>
</dbReference>
<reference evidence="1" key="1">
    <citation type="submission" date="2023-06" db="EMBL/GenBank/DDBJ databases">
        <title>Genomic analysis of the entomopathogenic nematode Steinernema hermaphroditum.</title>
        <authorList>
            <person name="Schwarz E.M."/>
            <person name="Heppert J.K."/>
            <person name="Baniya A."/>
            <person name="Schwartz H.T."/>
            <person name="Tan C.-H."/>
            <person name="Antoshechkin I."/>
            <person name="Sternberg P.W."/>
            <person name="Goodrich-Blair H."/>
            <person name="Dillman A.R."/>
        </authorList>
    </citation>
    <scope>NUCLEOTIDE SEQUENCE</scope>
    <source>
        <strain evidence="1">PS9179</strain>
        <tissue evidence="1">Whole animal</tissue>
    </source>
</reference>
<dbReference type="AlphaFoldDB" id="A0AA39LEL3"/>
<dbReference type="EMBL" id="JAUCMV010000005">
    <property type="protein sequence ID" value="KAK0394412.1"/>
    <property type="molecule type" value="Genomic_DNA"/>
</dbReference>
<evidence type="ECO:0008006" key="3">
    <source>
        <dbReference type="Google" id="ProtNLM"/>
    </source>
</evidence>
<proteinExistence type="predicted"/>
<dbReference type="InterPro" id="IPR029058">
    <property type="entry name" value="AB_hydrolase_fold"/>
</dbReference>
<comment type="caution">
    <text evidence="1">The sequence shown here is derived from an EMBL/GenBank/DDBJ whole genome shotgun (WGS) entry which is preliminary data.</text>
</comment>
<dbReference type="Proteomes" id="UP001175271">
    <property type="component" value="Unassembled WGS sequence"/>
</dbReference>
<dbReference type="Gene3D" id="3.40.50.1820">
    <property type="entry name" value="alpha/beta hydrolase"/>
    <property type="match status" value="2"/>
</dbReference>
<gene>
    <name evidence="1" type="ORF">QR680_000720</name>
</gene>
<name>A0AA39LEL3_9BILA</name>
<evidence type="ECO:0000313" key="1">
    <source>
        <dbReference type="EMBL" id="KAK0394412.1"/>
    </source>
</evidence>
<dbReference type="SUPFAM" id="SSF53474">
    <property type="entry name" value="alpha/beta-Hydrolases"/>
    <property type="match status" value="1"/>
</dbReference>
<dbReference type="PANTHER" id="PTHR46331:SF2">
    <property type="entry name" value="VALACYCLOVIR HYDROLASE"/>
    <property type="match status" value="1"/>
</dbReference>
<accession>A0AA39LEL3</accession>
<keyword evidence="2" id="KW-1185">Reference proteome</keyword>
<protein>
    <recommendedName>
        <fullName evidence="3">AB hydrolase-1 domain-containing protein</fullName>
    </recommendedName>
</protein>
<organism evidence="1 2">
    <name type="scientific">Steinernema hermaphroditum</name>
    <dbReference type="NCBI Taxonomy" id="289476"/>
    <lineage>
        <taxon>Eukaryota</taxon>
        <taxon>Metazoa</taxon>
        <taxon>Ecdysozoa</taxon>
        <taxon>Nematoda</taxon>
        <taxon>Chromadorea</taxon>
        <taxon>Rhabditida</taxon>
        <taxon>Tylenchina</taxon>
        <taxon>Panagrolaimomorpha</taxon>
        <taxon>Strongyloidoidea</taxon>
        <taxon>Steinernematidae</taxon>
        <taxon>Steinernema</taxon>
    </lineage>
</organism>
<evidence type="ECO:0000313" key="2">
    <source>
        <dbReference type="Proteomes" id="UP001175271"/>
    </source>
</evidence>